<accession>A0AAW2RXC7</accession>
<dbReference type="EMBL" id="JACGWJ010000012">
    <property type="protein sequence ID" value="KAL0384495.1"/>
    <property type="molecule type" value="Genomic_DNA"/>
</dbReference>
<dbReference type="Pfam" id="PF00403">
    <property type="entry name" value="HMA"/>
    <property type="match status" value="1"/>
</dbReference>
<comment type="subcellular location">
    <subcellularLocation>
        <location evidence="1">Membrane</location>
        <topology evidence="1">Peripheral membrane protein</topology>
    </subcellularLocation>
</comment>
<dbReference type="GO" id="GO:0009626">
    <property type="term" value="P:plant-type hypersensitive response"/>
    <property type="evidence" value="ECO:0007669"/>
    <property type="project" value="UniProtKB-KW"/>
</dbReference>
<protein>
    <submittedName>
        <fullName evidence="4">Protein SODIUM POTASSIUM ROOT defective</fullName>
    </submittedName>
</protein>
<dbReference type="SUPFAM" id="SSF55008">
    <property type="entry name" value="HMA, heavy metal-associated domain"/>
    <property type="match status" value="1"/>
</dbReference>
<organism evidence="4">
    <name type="scientific">Sesamum radiatum</name>
    <name type="common">Black benniseed</name>
    <dbReference type="NCBI Taxonomy" id="300843"/>
    <lineage>
        <taxon>Eukaryota</taxon>
        <taxon>Viridiplantae</taxon>
        <taxon>Streptophyta</taxon>
        <taxon>Embryophyta</taxon>
        <taxon>Tracheophyta</taxon>
        <taxon>Spermatophyta</taxon>
        <taxon>Magnoliopsida</taxon>
        <taxon>eudicotyledons</taxon>
        <taxon>Gunneridae</taxon>
        <taxon>Pentapetalae</taxon>
        <taxon>asterids</taxon>
        <taxon>lamiids</taxon>
        <taxon>Lamiales</taxon>
        <taxon>Pedaliaceae</taxon>
        <taxon>Sesamum</taxon>
    </lineage>
</organism>
<evidence type="ECO:0000256" key="2">
    <source>
        <dbReference type="ARBA" id="ARBA00022723"/>
    </source>
</evidence>
<proteinExistence type="predicted"/>
<name>A0AAW2RXC7_SESRA</name>
<dbReference type="Gene3D" id="3.30.70.100">
    <property type="match status" value="1"/>
</dbReference>
<dbReference type="GO" id="GO:0046872">
    <property type="term" value="F:metal ion binding"/>
    <property type="evidence" value="ECO:0007669"/>
    <property type="project" value="UniProtKB-KW"/>
</dbReference>
<evidence type="ECO:0000259" key="3">
    <source>
        <dbReference type="PROSITE" id="PS50846"/>
    </source>
</evidence>
<keyword evidence="2" id="KW-0479">Metal-binding</keyword>
<reference evidence="4" key="2">
    <citation type="journal article" date="2024" name="Plant">
        <title>Genomic evolution and insights into agronomic trait innovations of Sesamum species.</title>
        <authorList>
            <person name="Miao H."/>
            <person name="Wang L."/>
            <person name="Qu L."/>
            <person name="Liu H."/>
            <person name="Sun Y."/>
            <person name="Le M."/>
            <person name="Wang Q."/>
            <person name="Wei S."/>
            <person name="Zheng Y."/>
            <person name="Lin W."/>
            <person name="Duan Y."/>
            <person name="Cao H."/>
            <person name="Xiong S."/>
            <person name="Wang X."/>
            <person name="Wei L."/>
            <person name="Li C."/>
            <person name="Ma Q."/>
            <person name="Ju M."/>
            <person name="Zhao R."/>
            <person name="Li G."/>
            <person name="Mu C."/>
            <person name="Tian Q."/>
            <person name="Mei H."/>
            <person name="Zhang T."/>
            <person name="Gao T."/>
            <person name="Zhang H."/>
        </authorList>
    </citation>
    <scope>NUCLEOTIDE SEQUENCE</scope>
    <source>
        <strain evidence="4">G02</strain>
    </source>
</reference>
<evidence type="ECO:0000313" key="4">
    <source>
        <dbReference type="EMBL" id="KAL0384495.1"/>
    </source>
</evidence>
<gene>
    <name evidence="4" type="ORF">Sradi_2843800</name>
</gene>
<evidence type="ECO:0000256" key="1">
    <source>
        <dbReference type="ARBA" id="ARBA00004170"/>
    </source>
</evidence>
<dbReference type="FunFam" id="3.30.70.100:FF:000008">
    <property type="entry name" value="Copper transport protein ATOX1"/>
    <property type="match status" value="1"/>
</dbReference>
<dbReference type="PANTHER" id="PTHR46119:SF8">
    <property type="entry name" value="OS08G0405700 PROTEIN"/>
    <property type="match status" value="1"/>
</dbReference>
<dbReference type="InterPro" id="IPR006121">
    <property type="entry name" value="HMA_dom"/>
</dbReference>
<dbReference type="PROSITE" id="PS50846">
    <property type="entry name" value="HMA_2"/>
    <property type="match status" value="1"/>
</dbReference>
<dbReference type="CDD" id="cd00371">
    <property type="entry name" value="HMA"/>
    <property type="match status" value="1"/>
</dbReference>
<reference evidence="4" key="1">
    <citation type="submission" date="2020-06" db="EMBL/GenBank/DDBJ databases">
        <authorList>
            <person name="Li T."/>
            <person name="Hu X."/>
            <person name="Zhang T."/>
            <person name="Song X."/>
            <person name="Zhang H."/>
            <person name="Dai N."/>
            <person name="Sheng W."/>
            <person name="Hou X."/>
            <person name="Wei L."/>
        </authorList>
    </citation>
    <scope>NUCLEOTIDE SEQUENCE</scope>
    <source>
        <strain evidence="4">G02</strain>
        <tissue evidence="4">Leaf</tissue>
    </source>
</reference>
<dbReference type="PANTHER" id="PTHR46119">
    <property type="entry name" value="OS08G0405700 PROTEIN"/>
    <property type="match status" value="1"/>
</dbReference>
<comment type="caution">
    <text evidence="4">The sequence shown here is derived from an EMBL/GenBank/DDBJ whole genome shotgun (WGS) entry which is preliminary data.</text>
</comment>
<dbReference type="InterPro" id="IPR036163">
    <property type="entry name" value="HMA_dom_sf"/>
</dbReference>
<dbReference type="InterPro" id="IPR044526">
    <property type="entry name" value="NAKR1-3"/>
</dbReference>
<sequence>MAMKMKTAKKMKGLMCHSHASTAVCMSQDYRRSVVVPDRTLVDHVRLINRTDYVRLGEQRRRSINHSSSVGTRPFPVITDSCLKKDQEKMAQEAATTSLAISGHDDNVFQVVVMRVSIHCQGCAGKVKKHLSKMEGVTSFSIDLESKRVTVRGHVSPSGVLESISKVKKAEFWGC</sequence>
<dbReference type="AlphaFoldDB" id="A0AAW2RXC7"/>
<dbReference type="GO" id="GO:0016020">
    <property type="term" value="C:membrane"/>
    <property type="evidence" value="ECO:0007669"/>
    <property type="project" value="UniProtKB-SubCell"/>
</dbReference>
<feature type="domain" description="HMA" evidence="3">
    <location>
        <begin position="109"/>
        <end position="175"/>
    </location>
</feature>